<comment type="similarity">
    <text evidence="1">Belongs to the PPR family. P subfamily.</text>
</comment>
<dbReference type="eggNOG" id="KOG4197">
    <property type="taxonomic scope" value="Eukaryota"/>
</dbReference>
<dbReference type="InterPro" id="IPR050667">
    <property type="entry name" value="PPR-containing_protein"/>
</dbReference>
<dbReference type="Pfam" id="PF13812">
    <property type="entry name" value="PPR_3"/>
    <property type="match status" value="1"/>
</dbReference>
<dbReference type="InterPro" id="IPR002885">
    <property type="entry name" value="PPR_rpt"/>
</dbReference>
<dbReference type="Proteomes" id="UP000030687">
    <property type="component" value="Unassembled WGS sequence"/>
</dbReference>
<accession>V4TP59</accession>
<dbReference type="Gramene" id="ESR62293">
    <property type="protein sequence ID" value="ESR62293"/>
    <property type="gene ID" value="CICLE_v10015461mg"/>
</dbReference>
<dbReference type="EMBL" id="KI536312">
    <property type="protein sequence ID" value="ESR62293.1"/>
    <property type="molecule type" value="Genomic_DNA"/>
</dbReference>
<dbReference type="Gene3D" id="1.25.40.10">
    <property type="entry name" value="Tetratricopeptide repeat domain"/>
    <property type="match status" value="2"/>
</dbReference>
<dbReference type="NCBIfam" id="TIGR00756">
    <property type="entry name" value="PPR"/>
    <property type="match status" value="3"/>
</dbReference>
<keyword evidence="5" id="KW-1185">Reference proteome</keyword>
<reference evidence="4 5" key="1">
    <citation type="submission" date="2013-10" db="EMBL/GenBank/DDBJ databases">
        <authorList>
            <consortium name="International Citrus Genome Consortium"/>
            <person name="Jenkins J."/>
            <person name="Schmutz J."/>
            <person name="Prochnik S."/>
            <person name="Rokhsar D."/>
            <person name="Gmitter F."/>
            <person name="Ollitrault P."/>
            <person name="Machado M."/>
            <person name="Talon M."/>
            <person name="Wincker P."/>
            <person name="Jaillon O."/>
            <person name="Morgante M."/>
        </authorList>
    </citation>
    <scope>NUCLEOTIDE SEQUENCE</scope>
    <source>
        <strain evidence="5">cv. Clemenules</strain>
    </source>
</reference>
<evidence type="ECO:0008006" key="6">
    <source>
        <dbReference type="Google" id="ProtNLM"/>
    </source>
</evidence>
<name>V4TP59_CITCL</name>
<dbReference type="PANTHER" id="PTHR47939">
    <property type="entry name" value="MEMBRANE-ASSOCIATED SALT-INDUCIBLE PROTEIN-LIKE"/>
    <property type="match status" value="1"/>
</dbReference>
<evidence type="ECO:0000256" key="3">
    <source>
        <dbReference type="PROSITE-ProRule" id="PRU00708"/>
    </source>
</evidence>
<feature type="repeat" description="PPR" evidence="3">
    <location>
        <begin position="181"/>
        <end position="215"/>
    </location>
</feature>
<organism evidence="4 5">
    <name type="scientific">Citrus clementina</name>
    <name type="common">Clementine</name>
    <name type="synonym">Citrus deliciosa x Citrus sinensis</name>
    <dbReference type="NCBI Taxonomy" id="85681"/>
    <lineage>
        <taxon>Eukaryota</taxon>
        <taxon>Viridiplantae</taxon>
        <taxon>Streptophyta</taxon>
        <taxon>Embryophyta</taxon>
        <taxon>Tracheophyta</taxon>
        <taxon>Spermatophyta</taxon>
        <taxon>Magnoliopsida</taxon>
        <taxon>eudicotyledons</taxon>
        <taxon>Gunneridae</taxon>
        <taxon>Pentapetalae</taxon>
        <taxon>rosids</taxon>
        <taxon>malvids</taxon>
        <taxon>Sapindales</taxon>
        <taxon>Rutaceae</taxon>
        <taxon>Aurantioideae</taxon>
        <taxon>Citrus</taxon>
    </lineage>
</organism>
<feature type="repeat" description="PPR" evidence="3">
    <location>
        <begin position="286"/>
        <end position="320"/>
    </location>
</feature>
<dbReference type="OMA" id="GCECYFD"/>
<evidence type="ECO:0000256" key="2">
    <source>
        <dbReference type="ARBA" id="ARBA00022737"/>
    </source>
</evidence>
<feature type="repeat" description="PPR" evidence="3">
    <location>
        <begin position="251"/>
        <end position="285"/>
    </location>
</feature>
<evidence type="ECO:0000313" key="4">
    <source>
        <dbReference type="EMBL" id="ESR62293.1"/>
    </source>
</evidence>
<dbReference type="InterPro" id="IPR011990">
    <property type="entry name" value="TPR-like_helical_dom_sf"/>
</dbReference>
<dbReference type="PANTHER" id="PTHR47939:SF9">
    <property type="entry name" value="(WILD MALAYSIAN BANANA) HYPOTHETICAL PROTEIN"/>
    <property type="match status" value="1"/>
</dbReference>
<dbReference type="PROSITE" id="PS51375">
    <property type="entry name" value="PPR"/>
    <property type="match status" value="3"/>
</dbReference>
<protein>
    <recommendedName>
        <fullName evidence="6">Pentacotripeptide-repeat region of PRORP domain-containing protein</fullName>
    </recommendedName>
</protein>
<keyword evidence="2" id="KW-0677">Repeat</keyword>
<evidence type="ECO:0000313" key="5">
    <source>
        <dbReference type="Proteomes" id="UP000030687"/>
    </source>
</evidence>
<gene>
    <name evidence="4" type="ORF">CICLE_v10015461mg</name>
</gene>
<dbReference type="InParanoid" id="V4TP59"/>
<proteinExistence type="inferred from homology"/>
<evidence type="ECO:0000256" key="1">
    <source>
        <dbReference type="ARBA" id="ARBA00007626"/>
    </source>
</evidence>
<dbReference type="AlphaFoldDB" id="V4TP59"/>
<dbReference type="KEGG" id="cic:CICLE_v10015461mg"/>
<dbReference type="OrthoDB" id="185373at2759"/>
<dbReference type="Pfam" id="PF13041">
    <property type="entry name" value="PPR_2"/>
    <property type="match status" value="1"/>
</dbReference>
<sequence length="404" mass="45345">MALFYRLRTNFNLKTVNYRNLATSSLLSAGNEAAALTIKEKKRATIARLKSESNPFRILDICCGASLAPESPLDRMAFSIAVSKLSQANHFNAISQLLEELKTRPDLRQNERFHVHSIVLYGQANMIDHAMQTFEEMDKYGLRQSVDALNALLLGCILSKNYEEVKRIFTEFPKVYGIEPNSETYNKVIKSFCESGDSSSVYSILAEMRRKSIRPNATDFGLLLAGFYKEHKYEDVGKVLQMMEKCGIASGVNVYNIRIQSLCKLKRSEEAKALLDGMLSRGIKPNLDTYKHLIHGFGKEGNLEGAKKLFASMINGGCEPDSYCFFMFTYFLCQGGEYETALKVCRASMAKGWVPHFSTMKSLVTGLASISKVAEANELIGLMKKRFPKSGDMWNDIEAALPRK</sequence>